<evidence type="ECO:0000313" key="1">
    <source>
        <dbReference type="EMBL" id="GBN28888.1"/>
    </source>
</evidence>
<protein>
    <submittedName>
        <fullName evidence="1">Uncharacterized protein</fullName>
    </submittedName>
</protein>
<accession>A0A4Y2MNZ1</accession>
<gene>
    <name evidence="1" type="ORF">AVEN_174993_1</name>
</gene>
<reference evidence="1 2" key="1">
    <citation type="journal article" date="2019" name="Sci. Rep.">
        <title>Orb-weaving spider Araneus ventricosus genome elucidates the spidroin gene catalogue.</title>
        <authorList>
            <person name="Kono N."/>
            <person name="Nakamura H."/>
            <person name="Ohtoshi R."/>
            <person name="Moran D.A.P."/>
            <person name="Shinohara A."/>
            <person name="Yoshida Y."/>
            <person name="Fujiwara M."/>
            <person name="Mori M."/>
            <person name="Tomita M."/>
            <person name="Arakawa K."/>
        </authorList>
    </citation>
    <scope>NUCLEOTIDE SEQUENCE [LARGE SCALE GENOMIC DNA]</scope>
</reference>
<sequence>MLQLLQAEYGFWKEFRHHLLHSSNFTSSLIQIPRYYGFIKAVDNDREHVCSCQGNIDEYQVIKQKATRGIYQNGPRDFNINSDDEDDT</sequence>
<dbReference type="AlphaFoldDB" id="A0A4Y2MNZ1"/>
<comment type="caution">
    <text evidence="1">The sequence shown here is derived from an EMBL/GenBank/DDBJ whole genome shotgun (WGS) entry which is preliminary data.</text>
</comment>
<dbReference type="EMBL" id="BGPR01007704">
    <property type="protein sequence ID" value="GBN28888.1"/>
    <property type="molecule type" value="Genomic_DNA"/>
</dbReference>
<proteinExistence type="predicted"/>
<organism evidence="1 2">
    <name type="scientific">Araneus ventricosus</name>
    <name type="common">Orbweaver spider</name>
    <name type="synonym">Epeira ventricosa</name>
    <dbReference type="NCBI Taxonomy" id="182803"/>
    <lineage>
        <taxon>Eukaryota</taxon>
        <taxon>Metazoa</taxon>
        <taxon>Ecdysozoa</taxon>
        <taxon>Arthropoda</taxon>
        <taxon>Chelicerata</taxon>
        <taxon>Arachnida</taxon>
        <taxon>Araneae</taxon>
        <taxon>Araneomorphae</taxon>
        <taxon>Entelegynae</taxon>
        <taxon>Araneoidea</taxon>
        <taxon>Araneidae</taxon>
        <taxon>Araneus</taxon>
    </lineage>
</organism>
<dbReference type="Proteomes" id="UP000499080">
    <property type="component" value="Unassembled WGS sequence"/>
</dbReference>
<name>A0A4Y2MNZ1_ARAVE</name>
<keyword evidence="2" id="KW-1185">Reference proteome</keyword>
<evidence type="ECO:0000313" key="2">
    <source>
        <dbReference type="Proteomes" id="UP000499080"/>
    </source>
</evidence>